<protein>
    <submittedName>
        <fullName evidence="2">YopX protein</fullName>
    </submittedName>
</protein>
<sequence>MNELNFRAYITSTVSRDTQEEKEVGFYVENVAVYSDGGIGFSRESLIDALNPLDITQAQQNEIIDDISDNSYCEDYDWLSIEFGIVEQFTGLYDRFHNPIYQGDWLRTPDNTYCYVVRDRGFWAVKSLPSEAIDFEHSEFYEKCKVVATYNEHPNYMEEVSND</sequence>
<dbReference type="InterPro" id="IPR019096">
    <property type="entry name" value="YopX_protein"/>
</dbReference>
<accession>A0A8S5REI4</accession>
<dbReference type="EMBL" id="BK059094">
    <property type="protein sequence ID" value="DAE29477.1"/>
    <property type="molecule type" value="Genomic_DNA"/>
</dbReference>
<name>A0A8S5REI4_9VIRU</name>
<reference evidence="2" key="1">
    <citation type="journal article" date="2021" name="Proc. Natl. Acad. Sci. U.S.A.">
        <title>A Catalog of Tens of Thousands of Viruses from Human Metagenomes Reveals Hidden Associations with Chronic Diseases.</title>
        <authorList>
            <person name="Tisza M.J."/>
            <person name="Buck C.B."/>
        </authorList>
    </citation>
    <scope>NUCLEOTIDE SEQUENCE</scope>
    <source>
        <strain evidence="2">Ctd0M1</strain>
    </source>
</reference>
<evidence type="ECO:0000313" key="2">
    <source>
        <dbReference type="EMBL" id="DAE29477.1"/>
    </source>
</evidence>
<evidence type="ECO:0000259" key="1">
    <source>
        <dbReference type="Pfam" id="PF09643"/>
    </source>
</evidence>
<organism evidence="2">
    <name type="scientific">virus sp. ctd0M1</name>
    <dbReference type="NCBI Taxonomy" id="2827993"/>
    <lineage>
        <taxon>Viruses</taxon>
    </lineage>
</organism>
<feature type="domain" description="YopX protein" evidence="1">
    <location>
        <begin position="57"/>
        <end position="158"/>
    </location>
</feature>
<proteinExistence type="predicted"/>
<dbReference type="SUPFAM" id="SSF159006">
    <property type="entry name" value="YopX-like"/>
    <property type="match status" value="1"/>
</dbReference>
<dbReference type="Pfam" id="PF09643">
    <property type="entry name" value="YopX"/>
    <property type="match status" value="1"/>
</dbReference>